<evidence type="ECO:0000313" key="2">
    <source>
        <dbReference type="Proteomes" id="UP000230781"/>
    </source>
</evidence>
<evidence type="ECO:0000313" key="1">
    <source>
        <dbReference type="EMBL" id="ATV70930.1"/>
    </source>
</evidence>
<proteinExistence type="predicted"/>
<organism evidence="1 2">
    <name type="scientific">Fusobacterium pseudoperiodonticum</name>
    <dbReference type="NCBI Taxonomy" id="2663009"/>
    <lineage>
        <taxon>Bacteria</taxon>
        <taxon>Fusobacteriati</taxon>
        <taxon>Fusobacteriota</taxon>
        <taxon>Fusobacteriia</taxon>
        <taxon>Fusobacteriales</taxon>
        <taxon>Fusobacteriaceae</taxon>
        <taxon>Fusobacterium</taxon>
    </lineage>
</organism>
<protein>
    <submittedName>
        <fullName evidence="1">MarR family transcriptional regulator</fullName>
    </submittedName>
</protein>
<dbReference type="Proteomes" id="UP000230781">
    <property type="component" value="Chromosome"/>
</dbReference>
<gene>
    <name evidence="1" type="ORF">CTM98_09875</name>
</gene>
<sequence>MRHVLVGYELHEDFSKHIGKLVCRRRVKLCNKETELLGTLKASITTT</sequence>
<name>A0A2D3PTD0_9FUSO</name>
<accession>A0A2D3PTD0</accession>
<dbReference type="AlphaFoldDB" id="A0A2D3PTD0"/>
<dbReference type="EMBL" id="CP024704">
    <property type="protein sequence ID" value="ATV70930.1"/>
    <property type="molecule type" value="Genomic_DNA"/>
</dbReference>
<reference evidence="1 2" key="1">
    <citation type="submission" date="2017-11" db="EMBL/GenBank/DDBJ databases">
        <title>Genome sequencing of Fusobacterium periodonticum KCOM 2555.</title>
        <authorList>
            <person name="Kook J.-K."/>
            <person name="Park S.-N."/>
            <person name="Lim Y.K."/>
        </authorList>
    </citation>
    <scope>NUCLEOTIDE SEQUENCE [LARGE SCALE GENOMIC DNA]</scope>
    <source>
        <strain evidence="1 2">KCOM 2555</strain>
    </source>
</reference>